<comment type="caution">
    <text evidence="2">The sequence shown here is derived from an EMBL/GenBank/DDBJ whole genome shotgun (WGS) entry which is preliminary data.</text>
</comment>
<keyword evidence="1" id="KW-1133">Transmembrane helix</keyword>
<proteinExistence type="predicted"/>
<reference evidence="2" key="1">
    <citation type="submission" date="2022-01" db="EMBL/GenBank/DDBJ databases">
        <title>Genome Sequence Resource for Two Populations of Ditylenchus destructor, the Migratory Endoparasitic Phytonematode.</title>
        <authorList>
            <person name="Zhang H."/>
            <person name="Lin R."/>
            <person name="Xie B."/>
        </authorList>
    </citation>
    <scope>NUCLEOTIDE SEQUENCE</scope>
    <source>
        <strain evidence="2">BazhouSP</strain>
    </source>
</reference>
<feature type="transmembrane region" description="Helical" evidence="1">
    <location>
        <begin position="12"/>
        <end position="33"/>
    </location>
</feature>
<evidence type="ECO:0000313" key="2">
    <source>
        <dbReference type="EMBL" id="KAI1695856.1"/>
    </source>
</evidence>
<protein>
    <submittedName>
        <fullName evidence="2">Uncharacterized protein</fullName>
    </submittedName>
</protein>
<keyword evidence="1" id="KW-0812">Transmembrane</keyword>
<dbReference type="AlphaFoldDB" id="A0AAD4QSD3"/>
<dbReference type="Proteomes" id="UP001201812">
    <property type="component" value="Unassembled WGS sequence"/>
</dbReference>
<keyword evidence="3" id="KW-1185">Reference proteome</keyword>
<sequence>MQSCNALQVQYFFLLLLLCTATISSAYISPFYFRTKPYMGAMATNSAYVQRSPQVNKIQSQSPKVESSETGEITVAAPGETADHLVRIMDPYIRHMPSHANVMSQANEQLLIQSQQQILKKQHDQAERGRALQRMQMEPTTTRPPRRRAYDHNCFFTPVNCHPWI</sequence>
<keyword evidence="1" id="KW-0472">Membrane</keyword>
<name>A0AAD4QSD3_9BILA</name>
<organism evidence="2 3">
    <name type="scientific">Ditylenchus destructor</name>
    <dbReference type="NCBI Taxonomy" id="166010"/>
    <lineage>
        <taxon>Eukaryota</taxon>
        <taxon>Metazoa</taxon>
        <taxon>Ecdysozoa</taxon>
        <taxon>Nematoda</taxon>
        <taxon>Chromadorea</taxon>
        <taxon>Rhabditida</taxon>
        <taxon>Tylenchina</taxon>
        <taxon>Tylenchomorpha</taxon>
        <taxon>Sphaerularioidea</taxon>
        <taxon>Anguinidae</taxon>
        <taxon>Anguininae</taxon>
        <taxon>Ditylenchus</taxon>
    </lineage>
</organism>
<gene>
    <name evidence="2" type="ORF">DdX_19352</name>
</gene>
<accession>A0AAD4QSD3</accession>
<evidence type="ECO:0000256" key="1">
    <source>
        <dbReference type="SAM" id="Phobius"/>
    </source>
</evidence>
<dbReference type="EMBL" id="JAKKPZ010000367">
    <property type="protein sequence ID" value="KAI1695856.1"/>
    <property type="molecule type" value="Genomic_DNA"/>
</dbReference>
<evidence type="ECO:0000313" key="3">
    <source>
        <dbReference type="Proteomes" id="UP001201812"/>
    </source>
</evidence>